<dbReference type="Pfam" id="PF01368">
    <property type="entry name" value="DHH"/>
    <property type="match status" value="1"/>
</dbReference>
<evidence type="ECO:0000259" key="2">
    <source>
        <dbReference type="PROSITE" id="PS50887"/>
    </source>
</evidence>
<evidence type="ECO:0000313" key="3">
    <source>
        <dbReference type="EMBL" id="SHM17523.1"/>
    </source>
</evidence>
<dbReference type="Pfam" id="PF02272">
    <property type="entry name" value="DHHA1"/>
    <property type="match status" value="1"/>
</dbReference>
<evidence type="ECO:0000256" key="1">
    <source>
        <dbReference type="SAM" id="Phobius"/>
    </source>
</evidence>
<dbReference type="STRING" id="447595.SAMN05660826_00394"/>
<keyword evidence="1" id="KW-1133">Transmembrane helix</keyword>
<dbReference type="FunFam" id="3.90.1640.10:FF:000002">
    <property type="entry name" value="Cyclic-di-AMP phosphodiesterase"/>
    <property type="match status" value="1"/>
</dbReference>
<protein>
    <submittedName>
        <fullName evidence="3">C-di-AMP phosphodiesterase, consists of a GGDEF-like and DHH domains</fullName>
    </submittedName>
</protein>
<reference evidence="4" key="1">
    <citation type="submission" date="2016-11" db="EMBL/GenBank/DDBJ databases">
        <authorList>
            <person name="Varghese N."/>
            <person name="Submissions S."/>
        </authorList>
    </citation>
    <scope>NUCLEOTIDE SEQUENCE [LARGE SCALE GENOMIC DNA]</scope>
    <source>
        <strain evidence="4">DSM 18802</strain>
    </source>
</reference>
<evidence type="ECO:0000313" key="4">
    <source>
        <dbReference type="Proteomes" id="UP000184375"/>
    </source>
</evidence>
<dbReference type="OrthoDB" id="9759476at2"/>
<dbReference type="Gene3D" id="3.10.310.30">
    <property type="match status" value="1"/>
</dbReference>
<dbReference type="Pfam" id="PF24898">
    <property type="entry name" value="GGDEF_GdpP"/>
    <property type="match status" value="1"/>
</dbReference>
<name>A0A1M7GMK6_9FIRM</name>
<sequence>MQRHFNFIKKNSLFLAIIILQLFAASLINLKIALGLGAIISLVLIGAYIFSKKKLKEEGEKLEESKEEPFKFPANSGVAIMYIQIDNYDEVLAATPEENRPEFLARIDKVITQWVQSYEGFIKKFDDDKFLSAVTVEKFRQIEKNKFNILEKIKEIKTPNALAVTLSIGASYGKDSLLELNKMAQNALELCLGRGGDQAVVKAEGSTHFYGGRAREMEKYTRVRARVIAHALRDLIEEADKVLVLGHIFLDMDALGAGIGMVKAARCLKKEGYFVLSPDQGHSVEALLKLLYEDDETQRYFMPEKEALKVQTRDTLVVIVDTHKPSFCYSQKILQRAEKVVLIDHHRRGEEFIDKAILVYLEPYASSTSEMVTEMIQYMGEEIKLSPREATALLAGISVDTRNFSFKTGVRTFDAASYLKRHGADPTLVFKLFQEDVGEFHKRAEVVKRMQILPGNIALSYYDKKCENPRLTAAHAANALLEIKGVHAAFVLVPFEDGVAISGRSLGEINVQRILEKLGGGGHLTVAGAQISNVTVEDAMKRLKEAIDEFLKEGDVS</sequence>
<dbReference type="InterPro" id="IPR003156">
    <property type="entry name" value="DHHA1_dom"/>
</dbReference>
<feature type="transmembrane region" description="Helical" evidence="1">
    <location>
        <begin position="34"/>
        <end position="51"/>
    </location>
</feature>
<keyword evidence="1" id="KW-0472">Membrane</keyword>
<dbReference type="Proteomes" id="UP000184375">
    <property type="component" value="Unassembled WGS sequence"/>
</dbReference>
<proteinExistence type="predicted"/>
<dbReference type="PROSITE" id="PS50887">
    <property type="entry name" value="GGDEF"/>
    <property type="match status" value="1"/>
</dbReference>
<dbReference type="InterPro" id="IPR000160">
    <property type="entry name" value="GGDEF_dom"/>
</dbReference>
<keyword evidence="4" id="KW-1185">Reference proteome</keyword>
<dbReference type="AlphaFoldDB" id="A0A1M7GMK6"/>
<dbReference type="PANTHER" id="PTHR47618:SF2">
    <property type="entry name" value="CYCLIC-DI-AMP PHOSPHODIESTERASE GDPP"/>
    <property type="match status" value="1"/>
</dbReference>
<dbReference type="PANTHER" id="PTHR47618">
    <property type="entry name" value="BIFUNCTIONAL OLIGORIBONUCLEASE AND PAP PHOSPHATASE NRNA"/>
    <property type="match status" value="1"/>
</dbReference>
<dbReference type="InterPro" id="IPR051319">
    <property type="entry name" value="Oligoribo/pAp-PDE_c-di-AMP_PDE"/>
</dbReference>
<dbReference type="InterPro" id="IPR038763">
    <property type="entry name" value="DHH_sf"/>
</dbReference>
<dbReference type="Gene3D" id="3.90.1640.10">
    <property type="entry name" value="inorganic pyrophosphatase (n-terminal core)"/>
    <property type="match status" value="1"/>
</dbReference>
<dbReference type="EMBL" id="FRCR01000002">
    <property type="protein sequence ID" value="SHM17523.1"/>
    <property type="molecule type" value="Genomic_DNA"/>
</dbReference>
<gene>
    <name evidence="3" type="ORF">SAMN05660826_00394</name>
</gene>
<dbReference type="InterPro" id="IPR001667">
    <property type="entry name" value="DDH_dom"/>
</dbReference>
<dbReference type="GO" id="GO:0003676">
    <property type="term" value="F:nucleic acid binding"/>
    <property type="evidence" value="ECO:0007669"/>
    <property type="project" value="InterPro"/>
</dbReference>
<organism evidence="3 4">
    <name type="scientific">Caldanaerovirga acetigignens</name>
    <dbReference type="NCBI Taxonomy" id="447595"/>
    <lineage>
        <taxon>Bacteria</taxon>
        <taxon>Bacillati</taxon>
        <taxon>Bacillota</taxon>
        <taxon>Clostridia</taxon>
        <taxon>Thermosediminibacterales</taxon>
        <taxon>Thermosediminibacteraceae</taxon>
        <taxon>Caldanaerovirga</taxon>
    </lineage>
</organism>
<accession>A0A1M7GMK6</accession>
<feature type="domain" description="GGDEF" evidence="2">
    <location>
        <begin position="76"/>
        <end position="204"/>
    </location>
</feature>
<keyword evidence="1" id="KW-0812">Transmembrane</keyword>
<dbReference type="SUPFAM" id="SSF64182">
    <property type="entry name" value="DHH phosphoesterases"/>
    <property type="match status" value="1"/>
</dbReference>